<dbReference type="Proteomes" id="UP000631114">
    <property type="component" value="Unassembled WGS sequence"/>
</dbReference>
<dbReference type="EMBL" id="JADFTS010000006">
    <property type="protein sequence ID" value="KAF9601844.1"/>
    <property type="molecule type" value="Genomic_DNA"/>
</dbReference>
<proteinExistence type="predicted"/>
<keyword evidence="2" id="KW-1185">Reference proteome</keyword>
<gene>
    <name evidence="1" type="ORF">IFM89_023609</name>
</gene>
<reference evidence="1 2" key="1">
    <citation type="submission" date="2020-10" db="EMBL/GenBank/DDBJ databases">
        <title>The Coptis chinensis genome and diversification of protoberbering-type alkaloids.</title>
        <authorList>
            <person name="Wang B."/>
            <person name="Shu S."/>
            <person name="Song C."/>
            <person name="Liu Y."/>
        </authorList>
    </citation>
    <scope>NUCLEOTIDE SEQUENCE [LARGE SCALE GENOMIC DNA]</scope>
    <source>
        <strain evidence="1">HL-2020</strain>
        <tissue evidence="1">Leaf</tissue>
    </source>
</reference>
<sequence length="273" mass="30346">MYLMGVFFFPSGHSTINLGFLANFEHLHELGGIDFGGAIYTSFVALFLDRAPRHLGVVGSPRMGGFVILLENSSIQESSSLGFNLFACPVCYEPLLRKELWRVTFCPGAQGADIVVLIGHFAVPTALRVAEATLSNKQVQVIHESGAMVFPMVKHPFLVGFLVAEFPMLEDSFVLPLQSDRPMGDQKAPKEDPMHIFPQFTAEQRSSVVNISRSLAMGYVMDQNYKNCVQTPGTVQGIDFMKGKTRRPKELLPNLMSHAHFKLLVKMGFVERH</sequence>
<organism evidence="1 2">
    <name type="scientific">Coptis chinensis</name>
    <dbReference type="NCBI Taxonomy" id="261450"/>
    <lineage>
        <taxon>Eukaryota</taxon>
        <taxon>Viridiplantae</taxon>
        <taxon>Streptophyta</taxon>
        <taxon>Embryophyta</taxon>
        <taxon>Tracheophyta</taxon>
        <taxon>Spermatophyta</taxon>
        <taxon>Magnoliopsida</taxon>
        <taxon>Ranunculales</taxon>
        <taxon>Ranunculaceae</taxon>
        <taxon>Coptidoideae</taxon>
        <taxon>Coptis</taxon>
    </lineage>
</organism>
<evidence type="ECO:0000313" key="2">
    <source>
        <dbReference type="Proteomes" id="UP000631114"/>
    </source>
</evidence>
<dbReference type="AlphaFoldDB" id="A0A835HLT9"/>
<dbReference type="OrthoDB" id="1748215at2759"/>
<evidence type="ECO:0000313" key="1">
    <source>
        <dbReference type="EMBL" id="KAF9601844.1"/>
    </source>
</evidence>
<dbReference type="PANTHER" id="PTHR48206">
    <property type="entry name" value="CHLOROPLAST SENSOR KINASE, CHLOROPLASTIC"/>
    <property type="match status" value="1"/>
</dbReference>
<comment type="caution">
    <text evidence="1">The sequence shown here is derived from an EMBL/GenBank/DDBJ whole genome shotgun (WGS) entry which is preliminary data.</text>
</comment>
<dbReference type="InterPro" id="IPR053334">
    <property type="entry name" value="Chloroplast_Sensor_Kinase"/>
</dbReference>
<dbReference type="PANTHER" id="PTHR48206:SF1">
    <property type="entry name" value="CHLOROPLAST SENSOR KINASE, CHLOROPLASTIC"/>
    <property type="match status" value="1"/>
</dbReference>
<accession>A0A835HLT9</accession>
<protein>
    <submittedName>
        <fullName evidence="1">Uncharacterized protein</fullName>
    </submittedName>
</protein>
<name>A0A835HLT9_9MAGN</name>